<comment type="caution">
    <text evidence="1">The sequence shown here is derived from an EMBL/GenBank/DDBJ whole genome shotgun (WGS) entry which is preliminary data.</text>
</comment>
<accession>A0ABV1QBM6</accession>
<evidence type="ECO:0000313" key="1">
    <source>
        <dbReference type="EMBL" id="MER0428564.1"/>
    </source>
</evidence>
<sequence>MPPYEPWAGEPEVLAEAAEAGRRPAAWFRSLPAPPTSRPIGTWLARALPDAVERAMSSLDPAQ</sequence>
<dbReference type="EMBL" id="JBEJUE010000038">
    <property type="protein sequence ID" value="MER0428564.1"/>
    <property type="molecule type" value="Genomic_DNA"/>
</dbReference>
<proteinExistence type="predicted"/>
<dbReference type="Proteomes" id="UP001456562">
    <property type="component" value="Unassembled WGS sequence"/>
</dbReference>
<name>A0ABV1QBM6_STRMI</name>
<dbReference type="RefSeq" id="WP_350240660.1">
    <property type="nucleotide sequence ID" value="NZ_JBEJUE010000038.1"/>
</dbReference>
<gene>
    <name evidence="1" type="ORF">ABR748_30775</name>
</gene>
<organism evidence="1 2">
    <name type="scientific">Streptomyces microflavus</name>
    <name type="common">Streptomyces lipmanii</name>
    <dbReference type="NCBI Taxonomy" id="1919"/>
    <lineage>
        <taxon>Bacteria</taxon>
        <taxon>Bacillati</taxon>
        <taxon>Actinomycetota</taxon>
        <taxon>Actinomycetes</taxon>
        <taxon>Kitasatosporales</taxon>
        <taxon>Streptomycetaceae</taxon>
        <taxon>Streptomyces</taxon>
    </lineage>
</organism>
<protein>
    <submittedName>
        <fullName evidence="1">Uncharacterized protein</fullName>
    </submittedName>
</protein>
<evidence type="ECO:0000313" key="2">
    <source>
        <dbReference type="Proteomes" id="UP001456562"/>
    </source>
</evidence>
<keyword evidence="2" id="KW-1185">Reference proteome</keyword>
<reference evidence="1 2" key="1">
    <citation type="submission" date="2024-01" db="EMBL/GenBank/DDBJ databases">
        <title>Metagenomic exploration of the rhizosphere soil microbial community and their significance in facilitating the development of wild simulated ginseng.</title>
        <authorList>
            <person name="Huang J."/>
        </authorList>
    </citation>
    <scope>NUCLEOTIDE SEQUENCE [LARGE SCALE GENOMIC DNA]</scope>
    <source>
        <strain evidence="1 2">WY141</strain>
    </source>
</reference>